<evidence type="ECO:0000313" key="3">
    <source>
        <dbReference type="Proteomes" id="UP000199068"/>
    </source>
</evidence>
<dbReference type="SUPFAM" id="SSF53800">
    <property type="entry name" value="Chelatase"/>
    <property type="match status" value="1"/>
</dbReference>
<reference evidence="2 3" key="1">
    <citation type="submission" date="2016-10" db="EMBL/GenBank/DDBJ databases">
        <authorList>
            <person name="de Groot N.N."/>
        </authorList>
    </citation>
    <scope>NUCLEOTIDE SEQUENCE [LARGE SCALE GENOMIC DNA]</scope>
    <source>
        <strain evidence="2 3">DSM 797</strain>
    </source>
</reference>
<keyword evidence="1" id="KW-0812">Transmembrane</keyword>
<sequence>MLIWIIFFISLALSLIFNGYMENIFIVLATVMIYKQITSKKDYKYMVYALIISFIGVNCMILFGFRNYISFKDVQPGIEKEDTLVLLVSEGESKKYNLKERSTQIYYEKGYKSLFTGIKDLYTYKNYYNQLGESDFKEKTEEVTKKLSYQLGDGYKVVNSYMYTKPYFEDSLEDIVSKGYKKIIICPLFMTDGKDYEIFKQRYEKLNLVSYNLAGIEILDPFYKSNNLAMVYKNEILKNIRALDKDSGLLLIGLHNKNNLEEDILFREKIKEYINHEEKNLDVQIKLPLLENNKKDIIKSGEELLEYGIDTLYVVLPTCTIDTMYTKHLVESILEDLDMGNTKFYYIDPEKKMDAIVDELFTRISLMNQIGG</sequence>
<dbReference type="Proteomes" id="UP000199068">
    <property type="component" value="Unassembled WGS sequence"/>
</dbReference>
<feature type="transmembrane region" description="Helical" evidence="1">
    <location>
        <begin position="6"/>
        <end position="33"/>
    </location>
</feature>
<dbReference type="GO" id="GO:0004325">
    <property type="term" value="F:ferrochelatase activity"/>
    <property type="evidence" value="ECO:0007669"/>
    <property type="project" value="InterPro"/>
</dbReference>
<dbReference type="GO" id="GO:0006783">
    <property type="term" value="P:heme biosynthetic process"/>
    <property type="evidence" value="ECO:0007669"/>
    <property type="project" value="InterPro"/>
</dbReference>
<dbReference type="AlphaFoldDB" id="A0A1G9QJ35"/>
<dbReference type="Pfam" id="PF00762">
    <property type="entry name" value="Ferrochelatase"/>
    <property type="match status" value="1"/>
</dbReference>
<keyword evidence="2" id="KW-0456">Lyase</keyword>
<evidence type="ECO:0000256" key="1">
    <source>
        <dbReference type="SAM" id="Phobius"/>
    </source>
</evidence>
<keyword evidence="1" id="KW-0472">Membrane</keyword>
<keyword evidence="1" id="KW-1133">Transmembrane helix</keyword>
<dbReference type="RefSeq" id="WP_092726243.1">
    <property type="nucleotide sequence ID" value="NZ_FNGW01000005.1"/>
</dbReference>
<keyword evidence="3" id="KW-1185">Reference proteome</keyword>
<name>A0A1G9QJ35_9FIRM</name>
<protein>
    <submittedName>
        <fullName evidence="2">Protoheme ferro-lyase (Ferrochelatase)</fullName>
    </submittedName>
</protein>
<dbReference type="InterPro" id="IPR001015">
    <property type="entry name" value="Ferrochelatase"/>
</dbReference>
<organism evidence="2 3">
    <name type="scientific">Romboutsia lituseburensis DSM 797</name>
    <dbReference type="NCBI Taxonomy" id="1121325"/>
    <lineage>
        <taxon>Bacteria</taxon>
        <taxon>Bacillati</taxon>
        <taxon>Bacillota</taxon>
        <taxon>Clostridia</taxon>
        <taxon>Peptostreptococcales</taxon>
        <taxon>Peptostreptococcaceae</taxon>
        <taxon>Romboutsia</taxon>
    </lineage>
</organism>
<proteinExistence type="predicted"/>
<dbReference type="Gene3D" id="3.40.50.1400">
    <property type="match status" value="1"/>
</dbReference>
<gene>
    <name evidence="2" type="ORF">SAMN04515677_105206</name>
</gene>
<dbReference type="STRING" id="1121325.SAMN04515677_105206"/>
<accession>A0A1G9QJ35</accession>
<dbReference type="EMBL" id="FNGW01000005">
    <property type="protein sequence ID" value="SDM10305.1"/>
    <property type="molecule type" value="Genomic_DNA"/>
</dbReference>
<feature type="transmembrane region" description="Helical" evidence="1">
    <location>
        <begin position="45"/>
        <end position="65"/>
    </location>
</feature>
<evidence type="ECO:0000313" key="2">
    <source>
        <dbReference type="EMBL" id="SDM10305.1"/>
    </source>
</evidence>